<organism evidence="1 2">
    <name type="scientific">Monodon monoceros</name>
    <name type="common">Narwhal</name>
    <name type="synonym">Ceratodon monodon</name>
    <dbReference type="NCBI Taxonomy" id="40151"/>
    <lineage>
        <taxon>Eukaryota</taxon>
        <taxon>Metazoa</taxon>
        <taxon>Chordata</taxon>
        <taxon>Craniata</taxon>
        <taxon>Vertebrata</taxon>
        <taxon>Euteleostomi</taxon>
        <taxon>Mammalia</taxon>
        <taxon>Eutheria</taxon>
        <taxon>Laurasiatheria</taxon>
        <taxon>Artiodactyla</taxon>
        <taxon>Whippomorpha</taxon>
        <taxon>Cetacea</taxon>
        <taxon>Odontoceti</taxon>
        <taxon>Monodontidae</taxon>
        <taxon>Monodon</taxon>
    </lineage>
</organism>
<evidence type="ECO:0000313" key="2">
    <source>
        <dbReference type="Proteomes" id="UP000308365"/>
    </source>
</evidence>
<reference evidence="2" key="1">
    <citation type="journal article" date="2019" name="IScience">
        <title>Narwhal Genome Reveals Long-Term Low Genetic Diversity despite Current Large Abundance Size.</title>
        <authorList>
            <person name="Westbury M.V."/>
            <person name="Petersen B."/>
            <person name="Garde E."/>
            <person name="Heide-Jorgensen M.P."/>
            <person name="Lorenzen E.D."/>
        </authorList>
    </citation>
    <scope>NUCLEOTIDE SEQUENCE [LARGE SCALE GENOMIC DNA]</scope>
</reference>
<dbReference type="AlphaFoldDB" id="A0A4U1ELP8"/>
<accession>A0A4U1ELP8</accession>
<name>A0A4U1ELP8_MONMO</name>
<proteinExistence type="predicted"/>
<gene>
    <name evidence="1" type="ORF">EI555_006141</name>
</gene>
<protein>
    <submittedName>
        <fullName evidence="1">Uncharacterized protein</fullName>
    </submittedName>
</protein>
<dbReference type="Proteomes" id="UP000308365">
    <property type="component" value="Unassembled WGS sequence"/>
</dbReference>
<sequence length="91" mass="10017">MFLGITDAPAPGQKLPVTTLHFSQDCCVVAAGIKAPVQLSDRVPFLFQCVVRKKTSYKDILLKNQCEPQAGVNLLLSSLIPEWQSSCRKDL</sequence>
<evidence type="ECO:0000313" key="1">
    <source>
        <dbReference type="EMBL" id="TKC37325.1"/>
    </source>
</evidence>
<dbReference type="EMBL" id="RWIC01001161">
    <property type="protein sequence ID" value="TKC37325.1"/>
    <property type="molecule type" value="Genomic_DNA"/>
</dbReference>
<comment type="caution">
    <text evidence="1">The sequence shown here is derived from an EMBL/GenBank/DDBJ whole genome shotgun (WGS) entry which is preliminary data.</text>
</comment>